<dbReference type="InterPro" id="IPR040079">
    <property type="entry name" value="Glutathione_S-Trfase"/>
</dbReference>
<feature type="domain" description="GST N-terminal" evidence="5">
    <location>
        <begin position="2"/>
        <end position="79"/>
    </location>
</feature>
<accession>A0AAN5CI11</accession>
<dbReference type="PANTHER" id="PTHR11571">
    <property type="entry name" value="GLUTATHIONE S-TRANSFERASE"/>
    <property type="match status" value="1"/>
</dbReference>
<dbReference type="PROSITE" id="PS50405">
    <property type="entry name" value="GST_CTER"/>
    <property type="match status" value="1"/>
</dbReference>
<protein>
    <recommendedName>
        <fullName evidence="1">glutathione transferase</fullName>
        <ecNumber evidence="1">2.5.1.18</ecNumber>
    </recommendedName>
</protein>
<sequence>MPSYKFSYFDARGRGEVGRQLFHLAGVPFEDHRISQTEWPALKEKTLFHQLPLLEVNGQLLTQSYAIFRYLAKQFGMQINLLCPDPLPPLSFDGNSPFEAAWVDALADQHKDYFNEILPALVVVAGLKPGDKDQLMKDVAIPARDKYFALLEQQATDNGNNGHFVGSTLTWVDLLIADHVDFLIKKMPGFLDYYPHVLKNVHKIESIPKLREYLDKRPDTAF</sequence>
<evidence type="ECO:0000256" key="2">
    <source>
        <dbReference type="ARBA" id="ARBA00022679"/>
    </source>
</evidence>
<evidence type="ECO:0000256" key="1">
    <source>
        <dbReference type="ARBA" id="ARBA00012452"/>
    </source>
</evidence>
<dbReference type="AlphaFoldDB" id="A0AAN5CI11"/>
<dbReference type="Gene3D" id="1.20.1050.10">
    <property type="match status" value="1"/>
</dbReference>
<dbReference type="InterPro" id="IPR050213">
    <property type="entry name" value="GST_superfamily"/>
</dbReference>
<comment type="caution">
    <text evidence="7">The sequence shown here is derived from an EMBL/GenBank/DDBJ whole genome shotgun (WGS) entry which is preliminary data.</text>
</comment>
<dbReference type="PANTHER" id="PTHR11571:SF224">
    <property type="entry name" value="HEMATOPOIETIC PROSTAGLANDIN D SYNTHASE"/>
    <property type="match status" value="1"/>
</dbReference>
<dbReference type="EMBL" id="BTRK01000004">
    <property type="protein sequence ID" value="GMR44781.1"/>
    <property type="molecule type" value="Genomic_DNA"/>
</dbReference>
<dbReference type="Gene3D" id="3.40.30.10">
    <property type="entry name" value="Glutaredoxin"/>
    <property type="match status" value="1"/>
</dbReference>
<dbReference type="GO" id="GO:0004364">
    <property type="term" value="F:glutathione transferase activity"/>
    <property type="evidence" value="ECO:0007669"/>
    <property type="project" value="UniProtKB-EC"/>
</dbReference>
<organism evidence="7 8">
    <name type="scientific">Pristionchus mayeri</name>
    <dbReference type="NCBI Taxonomy" id="1317129"/>
    <lineage>
        <taxon>Eukaryota</taxon>
        <taxon>Metazoa</taxon>
        <taxon>Ecdysozoa</taxon>
        <taxon>Nematoda</taxon>
        <taxon>Chromadorea</taxon>
        <taxon>Rhabditida</taxon>
        <taxon>Rhabditina</taxon>
        <taxon>Diplogasteromorpha</taxon>
        <taxon>Diplogasteroidea</taxon>
        <taxon>Neodiplogasteridae</taxon>
        <taxon>Pristionchus</taxon>
    </lineage>
</organism>
<dbReference type="Pfam" id="PF02798">
    <property type="entry name" value="GST_N"/>
    <property type="match status" value="1"/>
</dbReference>
<dbReference type="SFLD" id="SFLDG00363">
    <property type="entry name" value="AMPS_(cytGST):_Alpha-__Mu-__Pi"/>
    <property type="match status" value="1"/>
</dbReference>
<dbReference type="InterPro" id="IPR004046">
    <property type="entry name" value="GST_C"/>
</dbReference>
<dbReference type="InterPro" id="IPR036249">
    <property type="entry name" value="Thioredoxin-like_sf"/>
</dbReference>
<dbReference type="GO" id="GO:0006749">
    <property type="term" value="P:glutathione metabolic process"/>
    <property type="evidence" value="ECO:0007669"/>
    <property type="project" value="TreeGrafter"/>
</dbReference>
<dbReference type="Proteomes" id="UP001328107">
    <property type="component" value="Unassembled WGS sequence"/>
</dbReference>
<gene>
    <name evidence="7" type="ORF">PMAYCL1PPCAC_14976</name>
</gene>
<dbReference type="SUPFAM" id="SSF52833">
    <property type="entry name" value="Thioredoxin-like"/>
    <property type="match status" value="1"/>
</dbReference>
<evidence type="ECO:0000259" key="6">
    <source>
        <dbReference type="PROSITE" id="PS50405"/>
    </source>
</evidence>
<evidence type="ECO:0000313" key="7">
    <source>
        <dbReference type="EMBL" id="GMR44781.1"/>
    </source>
</evidence>
<reference evidence="8" key="1">
    <citation type="submission" date="2022-10" db="EMBL/GenBank/DDBJ databases">
        <title>Genome assembly of Pristionchus species.</title>
        <authorList>
            <person name="Yoshida K."/>
            <person name="Sommer R.J."/>
        </authorList>
    </citation>
    <scope>NUCLEOTIDE SEQUENCE [LARGE SCALE GENOMIC DNA]</scope>
    <source>
        <strain evidence="8">RS5460</strain>
    </source>
</reference>
<evidence type="ECO:0000259" key="5">
    <source>
        <dbReference type="PROSITE" id="PS50404"/>
    </source>
</evidence>
<dbReference type="SFLD" id="SFLDS00019">
    <property type="entry name" value="Glutathione_Transferase_(cytos"/>
    <property type="match status" value="1"/>
</dbReference>
<comment type="catalytic activity">
    <reaction evidence="4">
        <text>RX + glutathione = an S-substituted glutathione + a halide anion + H(+)</text>
        <dbReference type="Rhea" id="RHEA:16437"/>
        <dbReference type="ChEBI" id="CHEBI:15378"/>
        <dbReference type="ChEBI" id="CHEBI:16042"/>
        <dbReference type="ChEBI" id="CHEBI:17792"/>
        <dbReference type="ChEBI" id="CHEBI:57925"/>
        <dbReference type="ChEBI" id="CHEBI:90779"/>
        <dbReference type="EC" id="2.5.1.18"/>
    </reaction>
</comment>
<dbReference type="FunFam" id="3.40.30.10:FF:000189">
    <property type="entry name" value="Glutathione S-Transferase"/>
    <property type="match status" value="1"/>
</dbReference>
<dbReference type="CDD" id="cd03039">
    <property type="entry name" value="GST_N_Sigma_like"/>
    <property type="match status" value="1"/>
</dbReference>
<evidence type="ECO:0000256" key="4">
    <source>
        <dbReference type="ARBA" id="ARBA00047960"/>
    </source>
</evidence>
<proteinExistence type="inferred from homology"/>
<dbReference type="FunFam" id="1.20.1050.10:FF:000044">
    <property type="entry name" value="Glutathione S-transferase"/>
    <property type="match status" value="1"/>
</dbReference>
<keyword evidence="8" id="KW-1185">Reference proteome</keyword>
<name>A0AAN5CI11_9BILA</name>
<dbReference type="Pfam" id="PF14497">
    <property type="entry name" value="GST_C_3"/>
    <property type="match status" value="1"/>
</dbReference>
<dbReference type="InterPro" id="IPR036282">
    <property type="entry name" value="Glutathione-S-Trfase_C_sf"/>
</dbReference>
<evidence type="ECO:0000256" key="3">
    <source>
        <dbReference type="ARBA" id="ARBA00038317"/>
    </source>
</evidence>
<evidence type="ECO:0000313" key="8">
    <source>
        <dbReference type="Proteomes" id="UP001328107"/>
    </source>
</evidence>
<dbReference type="InterPro" id="IPR010987">
    <property type="entry name" value="Glutathione-S-Trfase_C-like"/>
</dbReference>
<feature type="domain" description="GST C-terminal" evidence="6">
    <location>
        <begin position="96"/>
        <end position="222"/>
    </location>
</feature>
<comment type="similarity">
    <text evidence="3">Belongs to the GST superfamily. Sigma family.</text>
</comment>
<keyword evidence="2" id="KW-0808">Transferase</keyword>
<dbReference type="PROSITE" id="PS50404">
    <property type="entry name" value="GST_NTER"/>
    <property type="match status" value="1"/>
</dbReference>
<dbReference type="EC" id="2.5.1.18" evidence="1"/>
<dbReference type="InterPro" id="IPR004045">
    <property type="entry name" value="Glutathione_S-Trfase_N"/>
</dbReference>
<dbReference type="SUPFAM" id="SSF47616">
    <property type="entry name" value="GST C-terminal domain-like"/>
    <property type="match status" value="1"/>
</dbReference>
<dbReference type="CDD" id="cd03192">
    <property type="entry name" value="GST_C_Sigma_like"/>
    <property type="match status" value="1"/>
</dbReference>